<dbReference type="InterPro" id="IPR004358">
    <property type="entry name" value="Sig_transdc_His_kin-like_C"/>
</dbReference>
<evidence type="ECO:0000313" key="17">
    <source>
        <dbReference type="Proteomes" id="UP000265619"/>
    </source>
</evidence>
<dbReference type="PROSITE" id="PS50885">
    <property type="entry name" value="HAMP"/>
    <property type="match status" value="1"/>
</dbReference>
<evidence type="ECO:0000256" key="6">
    <source>
        <dbReference type="ARBA" id="ARBA00022692"/>
    </source>
</evidence>
<dbReference type="SUPFAM" id="SSF47384">
    <property type="entry name" value="Homodimeric domain of signal transducing histidine kinase"/>
    <property type="match status" value="1"/>
</dbReference>
<reference evidence="16 17" key="1">
    <citation type="submission" date="2018-09" db="EMBL/GenBank/DDBJ databases">
        <title>Acidovorax cavernicola nov. sp. isolated from Gruta de las Maravillas (Aracena, Spain).</title>
        <authorList>
            <person name="Jurado V."/>
            <person name="Gutierrez-Patricio S."/>
            <person name="Gonzalez-Pimentel J.L."/>
            <person name="Miller A.Z."/>
            <person name="Laiz L."/>
            <person name="Saiz-Jimenez C."/>
        </authorList>
    </citation>
    <scope>NUCLEOTIDE SEQUENCE [LARGE SCALE GENOMIC DNA]</scope>
    <source>
        <strain evidence="16 17">1011MAR4D40.2</strain>
    </source>
</reference>
<dbReference type="PROSITE" id="PS50109">
    <property type="entry name" value="HIS_KIN"/>
    <property type="match status" value="1"/>
</dbReference>
<dbReference type="SMART" id="SM00388">
    <property type="entry name" value="HisKA"/>
    <property type="match status" value="1"/>
</dbReference>
<feature type="transmembrane region" description="Helical" evidence="13">
    <location>
        <begin position="12"/>
        <end position="34"/>
    </location>
</feature>
<gene>
    <name evidence="16" type="ORF">D3H34_03565</name>
</gene>
<evidence type="ECO:0000313" key="16">
    <source>
        <dbReference type="EMBL" id="RIX84708.1"/>
    </source>
</evidence>
<evidence type="ECO:0000259" key="14">
    <source>
        <dbReference type="PROSITE" id="PS50109"/>
    </source>
</evidence>
<dbReference type="InterPro" id="IPR003594">
    <property type="entry name" value="HATPase_dom"/>
</dbReference>
<evidence type="ECO:0000259" key="15">
    <source>
        <dbReference type="PROSITE" id="PS50885"/>
    </source>
</evidence>
<proteinExistence type="predicted"/>
<dbReference type="CDD" id="cd00075">
    <property type="entry name" value="HATPase"/>
    <property type="match status" value="1"/>
</dbReference>
<evidence type="ECO:0000256" key="11">
    <source>
        <dbReference type="ARBA" id="ARBA00023012"/>
    </source>
</evidence>
<dbReference type="InterPro" id="IPR005467">
    <property type="entry name" value="His_kinase_dom"/>
</dbReference>
<evidence type="ECO:0000256" key="4">
    <source>
        <dbReference type="ARBA" id="ARBA00022553"/>
    </source>
</evidence>
<keyword evidence="9" id="KW-0067">ATP-binding</keyword>
<dbReference type="SMART" id="SM00387">
    <property type="entry name" value="HATPase_c"/>
    <property type="match status" value="1"/>
</dbReference>
<dbReference type="AlphaFoldDB" id="A0A9X8D9H3"/>
<dbReference type="InterPro" id="IPR036890">
    <property type="entry name" value="HATPase_C_sf"/>
</dbReference>
<evidence type="ECO:0000256" key="9">
    <source>
        <dbReference type="ARBA" id="ARBA00022840"/>
    </source>
</evidence>
<keyword evidence="12 13" id="KW-0472">Membrane</keyword>
<evidence type="ECO:0000256" key="3">
    <source>
        <dbReference type="ARBA" id="ARBA00012438"/>
    </source>
</evidence>
<evidence type="ECO:0000256" key="7">
    <source>
        <dbReference type="ARBA" id="ARBA00022741"/>
    </source>
</evidence>
<evidence type="ECO:0000256" key="10">
    <source>
        <dbReference type="ARBA" id="ARBA00022989"/>
    </source>
</evidence>
<keyword evidence="4" id="KW-0597">Phosphoprotein</keyword>
<dbReference type="RefSeq" id="WP_119552071.1">
    <property type="nucleotide sequence ID" value="NZ_QXMN01000002.1"/>
</dbReference>
<keyword evidence="8 16" id="KW-0418">Kinase</keyword>
<dbReference type="Gene3D" id="3.30.565.10">
    <property type="entry name" value="Histidine kinase-like ATPase, C-terminal domain"/>
    <property type="match status" value="1"/>
</dbReference>
<dbReference type="Pfam" id="PF02518">
    <property type="entry name" value="HATPase_c"/>
    <property type="match status" value="1"/>
</dbReference>
<dbReference type="GO" id="GO:0005886">
    <property type="term" value="C:plasma membrane"/>
    <property type="evidence" value="ECO:0007669"/>
    <property type="project" value="TreeGrafter"/>
</dbReference>
<keyword evidence="6 13" id="KW-0812">Transmembrane</keyword>
<evidence type="ECO:0000256" key="12">
    <source>
        <dbReference type="ARBA" id="ARBA00023136"/>
    </source>
</evidence>
<comment type="caution">
    <text evidence="16">The sequence shown here is derived from an EMBL/GenBank/DDBJ whole genome shotgun (WGS) entry which is preliminary data.</text>
</comment>
<dbReference type="EC" id="2.7.13.3" evidence="3"/>
<dbReference type="SUPFAM" id="SSF55874">
    <property type="entry name" value="ATPase domain of HSP90 chaperone/DNA topoisomerase II/histidine kinase"/>
    <property type="match status" value="1"/>
</dbReference>
<keyword evidence="17" id="KW-1185">Reference proteome</keyword>
<dbReference type="EMBL" id="QXMN01000002">
    <property type="protein sequence ID" value="RIX84708.1"/>
    <property type="molecule type" value="Genomic_DNA"/>
</dbReference>
<dbReference type="PANTHER" id="PTHR45436:SF14">
    <property type="entry name" value="SENSOR PROTEIN QSEC"/>
    <property type="match status" value="1"/>
</dbReference>
<dbReference type="InterPro" id="IPR050428">
    <property type="entry name" value="TCS_sensor_his_kinase"/>
</dbReference>
<dbReference type="Gene3D" id="1.10.287.130">
    <property type="match status" value="1"/>
</dbReference>
<dbReference type="Proteomes" id="UP000265619">
    <property type="component" value="Unassembled WGS sequence"/>
</dbReference>
<dbReference type="PANTHER" id="PTHR45436">
    <property type="entry name" value="SENSOR HISTIDINE KINASE YKOH"/>
    <property type="match status" value="1"/>
</dbReference>
<dbReference type="Pfam" id="PF00512">
    <property type="entry name" value="HisKA"/>
    <property type="match status" value="1"/>
</dbReference>
<dbReference type="InterPro" id="IPR003661">
    <property type="entry name" value="HisK_dim/P_dom"/>
</dbReference>
<keyword evidence="11" id="KW-0902">Two-component regulatory system</keyword>
<evidence type="ECO:0000256" key="13">
    <source>
        <dbReference type="SAM" id="Phobius"/>
    </source>
</evidence>
<evidence type="ECO:0000256" key="5">
    <source>
        <dbReference type="ARBA" id="ARBA00022679"/>
    </source>
</evidence>
<keyword evidence="10 13" id="KW-1133">Transmembrane helix</keyword>
<comment type="subcellular location">
    <subcellularLocation>
        <location evidence="2">Membrane</location>
        <topology evidence="2">Multi-pass membrane protein</topology>
    </subcellularLocation>
</comment>
<dbReference type="CDD" id="cd00082">
    <property type="entry name" value="HisKA"/>
    <property type="match status" value="1"/>
</dbReference>
<dbReference type="PRINTS" id="PR00344">
    <property type="entry name" value="BCTRLSENSOR"/>
</dbReference>
<dbReference type="GO" id="GO:0005524">
    <property type="term" value="F:ATP binding"/>
    <property type="evidence" value="ECO:0007669"/>
    <property type="project" value="UniProtKB-KW"/>
</dbReference>
<sequence>MKWLLQRSLVRRVALSLMFAFTLAWIVLVAYVYLDFRMSMYTDSNVVRAGRELNAVLADVENPSVAAEVVRTMDAMVNRMRHEWGRTPEGAVFQLKDAQGRLLYASPAIIGLALPGEPGRMIDVALHDRRYWLYEGRSARWRVWVGEPHRGTPWVIGLFGSLLVMPFLIAFPFVLAPVWIAARQGLKPLRLLGERIQTRSADDLTPLKFAPKYAELKPLVMALEDLLAQLRGKVERERSFVNDAAHELRTPLAVIGVQAHVLSRSTDPAEREEAAQHLAHAIARSSHLIRQLLELATMEGSSNPEVQCVDIAELTRRHLAQTARDAAERQLELTFESPDRVCFTLSVPLYESVLRNLLDNATKYVDEGGQVSVALRAEDGVLVLSVIDTGPGIPLEEHALVFDRFHRVSGTSAQGSGLGLSIARQACQRMGGMIELTPNPAGLGCAFTVRIRSRLAPDAVSP</sequence>
<keyword evidence="5" id="KW-0808">Transferase</keyword>
<feature type="transmembrane region" description="Helical" evidence="13">
    <location>
        <begin position="154"/>
        <end position="182"/>
    </location>
</feature>
<dbReference type="InterPro" id="IPR036097">
    <property type="entry name" value="HisK_dim/P_sf"/>
</dbReference>
<organism evidence="16 17">
    <name type="scientific">Acidovorax cavernicola</name>
    <dbReference type="NCBI Taxonomy" id="1675792"/>
    <lineage>
        <taxon>Bacteria</taxon>
        <taxon>Pseudomonadati</taxon>
        <taxon>Pseudomonadota</taxon>
        <taxon>Betaproteobacteria</taxon>
        <taxon>Burkholderiales</taxon>
        <taxon>Comamonadaceae</taxon>
        <taxon>Acidovorax</taxon>
    </lineage>
</organism>
<dbReference type="InterPro" id="IPR003660">
    <property type="entry name" value="HAMP_dom"/>
</dbReference>
<evidence type="ECO:0000256" key="8">
    <source>
        <dbReference type="ARBA" id="ARBA00022777"/>
    </source>
</evidence>
<dbReference type="GO" id="GO:0000155">
    <property type="term" value="F:phosphorelay sensor kinase activity"/>
    <property type="evidence" value="ECO:0007669"/>
    <property type="project" value="InterPro"/>
</dbReference>
<evidence type="ECO:0000256" key="1">
    <source>
        <dbReference type="ARBA" id="ARBA00000085"/>
    </source>
</evidence>
<evidence type="ECO:0000256" key="2">
    <source>
        <dbReference type="ARBA" id="ARBA00004141"/>
    </source>
</evidence>
<accession>A0A9X8D9H3</accession>
<feature type="domain" description="Histidine kinase" evidence="14">
    <location>
        <begin position="243"/>
        <end position="455"/>
    </location>
</feature>
<dbReference type="OrthoDB" id="8554694at2"/>
<protein>
    <recommendedName>
        <fullName evidence="3">histidine kinase</fullName>
        <ecNumber evidence="3">2.7.13.3</ecNumber>
    </recommendedName>
</protein>
<keyword evidence="7" id="KW-0547">Nucleotide-binding</keyword>
<name>A0A9X8D9H3_9BURK</name>
<comment type="catalytic activity">
    <reaction evidence="1">
        <text>ATP + protein L-histidine = ADP + protein N-phospho-L-histidine.</text>
        <dbReference type="EC" id="2.7.13.3"/>
    </reaction>
</comment>
<feature type="domain" description="HAMP" evidence="15">
    <location>
        <begin position="183"/>
        <end position="235"/>
    </location>
</feature>